<keyword evidence="4 14" id="KW-1134">Transmembrane beta strand</keyword>
<dbReference type="Pfam" id="PF00593">
    <property type="entry name" value="TonB_dep_Rec_b-barrel"/>
    <property type="match status" value="1"/>
</dbReference>
<evidence type="ECO:0000313" key="20">
    <source>
        <dbReference type="Proteomes" id="UP000279962"/>
    </source>
</evidence>
<evidence type="ECO:0000256" key="10">
    <source>
        <dbReference type="ARBA" id="ARBA00023077"/>
    </source>
</evidence>
<organism evidence="19 20">
    <name type="scientific">Acinetobacter wuhouensis</name>
    <dbReference type="NCBI Taxonomy" id="1879050"/>
    <lineage>
        <taxon>Bacteria</taxon>
        <taxon>Pseudomonadati</taxon>
        <taxon>Pseudomonadota</taxon>
        <taxon>Gammaproteobacteria</taxon>
        <taxon>Moraxellales</taxon>
        <taxon>Moraxellaceae</taxon>
        <taxon>Acinetobacter</taxon>
    </lineage>
</organism>
<keyword evidence="3 14" id="KW-0813">Transport</keyword>
<dbReference type="Pfam" id="PF07715">
    <property type="entry name" value="Plug"/>
    <property type="match status" value="1"/>
</dbReference>
<keyword evidence="6 14" id="KW-0812">Transmembrane</keyword>
<evidence type="ECO:0000259" key="18">
    <source>
        <dbReference type="Pfam" id="PF07715"/>
    </source>
</evidence>
<evidence type="ECO:0000256" key="6">
    <source>
        <dbReference type="ARBA" id="ARBA00022692"/>
    </source>
</evidence>
<dbReference type="InterPro" id="IPR012910">
    <property type="entry name" value="Plug_dom"/>
</dbReference>
<dbReference type="GO" id="GO:0015344">
    <property type="term" value="F:siderophore uptake transmembrane transporter activity"/>
    <property type="evidence" value="ECO:0007669"/>
    <property type="project" value="TreeGrafter"/>
</dbReference>
<dbReference type="AlphaFoldDB" id="A0A3G2T5Y8"/>
<keyword evidence="10 16" id="KW-0798">TonB box</keyword>
<dbReference type="GO" id="GO:0009279">
    <property type="term" value="C:cell outer membrane"/>
    <property type="evidence" value="ECO:0007669"/>
    <property type="project" value="UniProtKB-SubCell"/>
</dbReference>
<evidence type="ECO:0000256" key="9">
    <source>
        <dbReference type="ARBA" id="ARBA00023065"/>
    </source>
</evidence>
<keyword evidence="12 19" id="KW-0675">Receptor</keyword>
<name>A0A3G2T5Y8_9GAMM</name>
<dbReference type="Gene3D" id="2.40.170.20">
    <property type="entry name" value="TonB-dependent receptor, beta-barrel domain"/>
    <property type="match status" value="1"/>
</dbReference>
<protein>
    <submittedName>
        <fullName evidence="19">TonB-dependent siderophore receptor</fullName>
    </submittedName>
</protein>
<evidence type="ECO:0000256" key="7">
    <source>
        <dbReference type="ARBA" id="ARBA00022729"/>
    </source>
</evidence>
<evidence type="ECO:0000256" key="12">
    <source>
        <dbReference type="ARBA" id="ARBA00023170"/>
    </source>
</evidence>
<dbReference type="PROSITE" id="PS01156">
    <property type="entry name" value="TONB_DEPENDENT_REC_2"/>
    <property type="match status" value="1"/>
</dbReference>
<evidence type="ECO:0000256" key="4">
    <source>
        <dbReference type="ARBA" id="ARBA00022452"/>
    </source>
</evidence>
<evidence type="ECO:0000256" key="15">
    <source>
        <dbReference type="PROSITE-ProRule" id="PRU10144"/>
    </source>
</evidence>
<comment type="similarity">
    <text evidence="2 14 16">Belongs to the TonB-dependent receptor family.</text>
</comment>
<dbReference type="SUPFAM" id="SSF56935">
    <property type="entry name" value="Porins"/>
    <property type="match status" value="1"/>
</dbReference>
<evidence type="ECO:0000256" key="16">
    <source>
        <dbReference type="RuleBase" id="RU003357"/>
    </source>
</evidence>
<dbReference type="RefSeq" id="WP_087553737.1">
    <property type="nucleotide sequence ID" value="NZ_CP033133.1"/>
</dbReference>
<evidence type="ECO:0000259" key="17">
    <source>
        <dbReference type="Pfam" id="PF00593"/>
    </source>
</evidence>
<keyword evidence="5" id="KW-0410">Iron transport</keyword>
<evidence type="ECO:0000256" key="14">
    <source>
        <dbReference type="PROSITE-ProRule" id="PRU01360"/>
    </source>
</evidence>
<evidence type="ECO:0000256" key="5">
    <source>
        <dbReference type="ARBA" id="ARBA00022496"/>
    </source>
</evidence>
<dbReference type="PANTHER" id="PTHR32552">
    <property type="entry name" value="FERRICHROME IRON RECEPTOR-RELATED"/>
    <property type="match status" value="1"/>
</dbReference>
<keyword evidence="13 14" id="KW-0998">Cell outer membrane</keyword>
<accession>A0A3G2T5Y8</accession>
<dbReference type="InterPro" id="IPR010105">
    <property type="entry name" value="TonB_sidphr_rcpt"/>
</dbReference>
<keyword evidence="7" id="KW-0732">Signal</keyword>
<evidence type="ECO:0000256" key="1">
    <source>
        <dbReference type="ARBA" id="ARBA00004571"/>
    </source>
</evidence>
<keyword evidence="11 14" id="KW-0472">Membrane</keyword>
<feature type="domain" description="TonB-dependent receptor plug" evidence="18">
    <location>
        <begin position="69"/>
        <end position="167"/>
    </location>
</feature>
<dbReference type="InterPro" id="IPR037066">
    <property type="entry name" value="Plug_dom_sf"/>
</dbReference>
<keyword evidence="8" id="KW-0408">Iron</keyword>
<dbReference type="Proteomes" id="UP000279962">
    <property type="component" value="Chromosome"/>
</dbReference>
<dbReference type="GO" id="GO:0038023">
    <property type="term" value="F:signaling receptor activity"/>
    <property type="evidence" value="ECO:0007669"/>
    <property type="project" value="InterPro"/>
</dbReference>
<dbReference type="NCBIfam" id="TIGR01783">
    <property type="entry name" value="TonB-siderophor"/>
    <property type="match status" value="1"/>
</dbReference>
<proteinExistence type="inferred from homology"/>
<dbReference type="GO" id="GO:0015891">
    <property type="term" value="P:siderophore transport"/>
    <property type="evidence" value="ECO:0007669"/>
    <property type="project" value="InterPro"/>
</dbReference>
<dbReference type="PANTHER" id="PTHR32552:SF82">
    <property type="entry name" value="FCUA PROTEIN"/>
    <property type="match status" value="1"/>
</dbReference>
<dbReference type="EMBL" id="CP033133">
    <property type="protein sequence ID" value="AYO55491.1"/>
    <property type="molecule type" value="Genomic_DNA"/>
</dbReference>
<dbReference type="Gene3D" id="2.170.130.10">
    <property type="entry name" value="TonB-dependent receptor, plug domain"/>
    <property type="match status" value="1"/>
</dbReference>
<dbReference type="PROSITE" id="PS51257">
    <property type="entry name" value="PROKAR_LIPOPROTEIN"/>
    <property type="match status" value="1"/>
</dbReference>
<gene>
    <name evidence="19" type="ORF">CDG68_18345</name>
</gene>
<evidence type="ECO:0000313" key="19">
    <source>
        <dbReference type="EMBL" id="AYO55491.1"/>
    </source>
</evidence>
<dbReference type="CDD" id="cd01347">
    <property type="entry name" value="ligand_gated_channel"/>
    <property type="match status" value="1"/>
</dbReference>
<dbReference type="InterPro" id="IPR010917">
    <property type="entry name" value="TonB_rcpt_CS"/>
</dbReference>
<comment type="subcellular location">
    <subcellularLocation>
        <location evidence="1 14">Cell outer membrane</location>
        <topology evidence="1 14">Multi-pass membrane protein</topology>
    </subcellularLocation>
</comment>
<evidence type="ECO:0000256" key="13">
    <source>
        <dbReference type="ARBA" id="ARBA00023237"/>
    </source>
</evidence>
<reference evidence="19 20" key="1">
    <citation type="submission" date="2018-10" db="EMBL/GenBank/DDBJ databases">
        <title>The complete genome of Acinetobacter wuhouensis strain WCHAW010062.</title>
        <authorList>
            <person name="Hu Y."/>
            <person name="Long H."/>
            <person name="Feng Y."/>
            <person name="Zong Z."/>
        </authorList>
    </citation>
    <scope>NUCLEOTIDE SEQUENCE [LARGE SCALE GENOMIC DNA]</scope>
    <source>
        <strain evidence="19 20">WCHAW010062</strain>
    </source>
</reference>
<evidence type="ECO:0000256" key="2">
    <source>
        <dbReference type="ARBA" id="ARBA00009810"/>
    </source>
</evidence>
<dbReference type="InterPro" id="IPR000531">
    <property type="entry name" value="Beta-barrel_TonB"/>
</dbReference>
<evidence type="ECO:0000256" key="11">
    <source>
        <dbReference type="ARBA" id="ARBA00023136"/>
    </source>
</evidence>
<sequence>MNHFSKKLLVNSITSAIFGVGCVQTIWANDTTTLPTITVNAEQEQSKKTFNNGRLSQSADLGALGNKEVIDTPFSFNQYTKAAMEDFQSATIGDVLKNDPSVRATTNSGHLNENFQIRGFSVNWEDMNLNGFYGVAPSGRTSTDILDSITVLKGPSALTTGMSPTGSVGGVVMAQTKRAGKDLTQVSATYEDGGYYKSGFDVSRRFGQDREFGVRASGSYGQGEHLIDGMDDQNASGVFALDYTTDRLKVNFDAYAVRDKRENGSPAMICFTCSNPSLGITGLGTVLKAPDGDSNYFQNLQGQESSQYAGLSAEYKIVPDFKVYGGVGYAEREYSGHLFGTRMMVGSITGTKGNGLTGSYAGTDHYALAQYYRVGSQEHNVAANLGFEGKFATGSIKHTLGLRADYLTRKFDQHYSPVTKYFVTNIYDTNVGSSVTMPSTYPVVGPYGDNKYVSYTLTDQLSMLDDRLQLILSGRYQDIDTKNLYKKTQYSSDKVSPSVGIIVKPFDANLSFYASYVEGLSEGVTVSALTYPTATNQGETFEPYQTKQYELGSKFQVGSWMNTLALYQIEKPEVYLDTVTKAVKDDAQTRSRGVELSTAGNITDDLSLLANLAYTDAEYTKSGTANKTGKTVYGVPDFTAGLSLDYKIPQVEGLSVNGRATYVSKQYLTSDNKYEIPDFTIVDLGAKYATKIGGVATTFRANVNNIADKNYWSGVFNDAYAIVGEGRTYKLGVTFDF</sequence>
<dbReference type="InterPro" id="IPR036942">
    <property type="entry name" value="Beta-barrel_TonB_sf"/>
</dbReference>
<evidence type="ECO:0000256" key="8">
    <source>
        <dbReference type="ARBA" id="ARBA00023004"/>
    </source>
</evidence>
<dbReference type="InterPro" id="IPR039426">
    <property type="entry name" value="TonB-dep_rcpt-like"/>
</dbReference>
<keyword evidence="9" id="KW-0406">Ion transport</keyword>
<feature type="short sequence motif" description="TonB C-terminal box" evidence="15">
    <location>
        <begin position="720"/>
        <end position="737"/>
    </location>
</feature>
<evidence type="ECO:0000256" key="3">
    <source>
        <dbReference type="ARBA" id="ARBA00022448"/>
    </source>
</evidence>
<feature type="domain" description="TonB-dependent receptor-like beta-barrel" evidence="17">
    <location>
        <begin position="292"/>
        <end position="706"/>
    </location>
</feature>
<dbReference type="PROSITE" id="PS52016">
    <property type="entry name" value="TONB_DEPENDENT_REC_3"/>
    <property type="match status" value="1"/>
</dbReference>